<accession>A0ABD1DCX4</accession>
<dbReference type="Proteomes" id="UP001562425">
    <property type="component" value="Unassembled WGS sequence"/>
</dbReference>
<dbReference type="InterPro" id="IPR002919">
    <property type="entry name" value="TIL_dom"/>
</dbReference>
<feature type="domain" description="TIL" evidence="2">
    <location>
        <begin position="29"/>
        <end position="85"/>
    </location>
</feature>
<organism evidence="3 4">
    <name type="scientific">Culex pipiens pipiens</name>
    <name type="common">Northern house mosquito</name>
    <dbReference type="NCBI Taxonomy" id="38569"/>
    <lineage>
        <taxon>Eukaryota</taxon>
        <taxon>Metazoa</taxon>
        <taxon>Ecdysozoa</taxon>
        <taxon>Arthropoda</taxon>
        <taxon>Hexapoda</taxon>
        <taxon>Insecta</taxon>
        <taxon>Pterygota</taxon>
        <taxon>Neoptera</taxon>
        <taxon>Endopterygota</taxon>
        <taxon>Diptera</taxon>
        <taxon>Nematocera</taxon>
        <taxon>Culicoidea</taxon>
        <taxon>Culicidae</taxon>
        <taxon>Culicinae</taxon>
        <taxon>Culicini</taxon>
        <taxon>Culex</taxon>
        <taxon>Culex</taxon>
    </lineage>
</organism>
<feature type="signal peptide" evidence="1">
    <location>
        <begin position="1"/>
        <end position="20"/>
    </location>
</feature>
<evidence type="ECO:0000259" key="2">
    <source>
        <dbReference type="Pfam" id="PF01826"/>
    </source>
</evidence>
<evidence type="ECO:0000256" key="1">
    <source>
        <dbReference type="SAM" id="SignalP"/>
    </source>
</evidence>
<dbReference type="SUPFAM" id="SSF57567">
    <property type="entry name" value="Serine protease inhibitors"/>
    <property type="match status" value="1"/>
</dbReference>
<dbReference type="EMBL" id="JBEHCU010006305">
    <property type="protein sequence ID" value="KAL1397438.1"/>
    <property type="molecule type" value="Genomic_DNA"/>
</dbReference>
<keyword evidence="1" id="KW-0732">Signal</keyword>
<gene>
    <name evidence="3" type="ORF">pipiens_009767</name>
</gene>
<reference evidence="3 4" key="1">
    <citation type="submission" date="2024-05" db="EMBL/GenBank/DDBJ databases">
        <title>Culex pipiens pipiens assembly and annotation.</title>
        <authorList>
            <person name="Alout H."/>
            <person name="Durand T."/>
        </authorList>
    </citation>
    <scope>NUCLEOTIDE SEQUENCE [LARGE SCALE GENOMIC DNA]</scope>
    <source>
        <strain evidence="3">HA-2024</strain>
        <tissue evidence="3">Whole body</tissue>
    </source>
</reference>
<comment type="caution">
    <text evidence="3">The sequence shown here is derived from an EMBL/GenBank/DDBJ whole genome shotgun (WGS) entry which is preliminary data.</text>
</comment>
<sequence>MKLLMFVAFALVALCPLVASRGATSASQCGPTEYFNACASCCEPTCHSRCTTAVCPTACTSACLCKTPYVRDSIGSTRCVKRLAC</sequence>
<name>A0ABD1DCX4_CULPP</name>
<proteinExistence type="predicted"/>
<feature type="chain" id="PRO_5044761710" description="TIL domain-containing protein" evidence="1">
    <location>
        <begin position="21"/>
        <end position="85"/>
    </location>
</feature>
<protein>
    <recommendedName>
        <fullName evidence="2">TIL domain-containing protein</fullName>
    </recommendedName>
</protein>
<evidence type="ECO:0000313" key="3">
    <source>
        <dbReference type="EMBL" id="KAL1397438.1"/>
    </source>
</evidence>
<dbReference type="AlphaFoldDB" id="A0ABD1DCX4"/>
<keyword evidence="4" id="KW-1185">Reference proteome</keyword>
<evidence type="ECO:0000313" key="4">
    <source>
        <dbReference type="Proteomes" id="UP001562425"/>
    </source>
</evidence>
<dbReference type="Gene3D" id="2.10.25.10">
    <property type="entry name" value="Laminin"/>
    <property type="match status" value="1"/>
</dbReference>
<dbReference type="Pfam" id="PF01826">
    <property type="entry name" value="TIL"/>
    <property type="match status" value="1"/>
</dbReference>
<dbReference type="CDD" id="cd19941">
    <property type="entry name" value="TIL"/>
    <property type="match status" value="1"/>
</dbReference>
<dbReference type="InterPro" id="IPR036084">
    <property type="entry name" value="Ser_inhib-like_sf"/>
</dbReference>